<dbReference type="EMBL" id="CAMXCT010001671">
    <property type="protein sequence ID" value="CAI3992117.1"/>
    <property type="molecule type" value="Genomic_DNA"/>
</dbReference>
<evidence type="ECO:0000313" key="5">
    <source>
        <dbReference type="Proteomes" id="UP001152797"/>
    </source>
</evidence>
<organism evidence="3">
    <name type="scientific">Cladocopium goreaui</name>
    <dbReference type="NCBI Taxonomy" id="2562237"/>
    <lineage>
        <taxon>Eukaryota</taxon>
        <taxon>Sar</taxon>
        <taxon>Alveolata</taxon>
        <taxon>Dinophyceae</taxon>
        <taxon>Suessiales</taxon>
        <taxon>Symbiodiniaceae</taxon>
        <taxon>Cladocopium</taxon>
    </lineage>
</organism>
<reference evidence="3" key="1">
    <citation type="submission" date="2022-10" db="EMBL/GenBank/DDBJ databases">
        <authorList>
            <person name="Chen Y."/>
            <person name="Dougan E. K."/>
            <person name="Chan C."/>
            <person name="Rhodes N."/>
            <person name="Thang M."/>
        </authorList>
    </citation>
    <scope>NUCLEOTIDE SEQUENCE</scope>
</reference>
<feature type="compositionally biased region" description="Polar residues" evidence="2">
    <location>
        <begin position="39"/>
        <end position="48"/>
    </location>
</feature>
<keyword evidence="1" id="KW-0175">Coiled coil</keyword>
<feature type="compositionally biased region" description="Basic residues" evidence="2">
    <location>
        <begin position="283"/>
        <end position="297"/>
    </location>
</feature>
<feature type="compositionally biased region" description="Low complexity" evidence="2">
    <location>
        <begin position="269"/>
        <end position="282"/>
    </location>
</feature>
<accession>A0A9P1CGZ7</accession>
<dbReference type="EMBL" id="CAMXCT020001671">
    <property type="protein sequence ID" value="CAL1145492.1"/>
    <property type="molecule type" value="Genomic_DNA"/>
</dbReference>
<evidence type="ECO:0000313" key="4">
    <source>
        <dbReference type="EMBL" id="CAL4779429.1"/>
    </source>
</evidence>
<evidence type="ECO:0000256" key="1">
    <source>
        <dbReference type="SAM" id="Coils"/>
    </source>
</evidence>
<feature type="region of interest" description="Disordered" evidence="2">
    <location>
        <begin position="187"/>
        <end position="333"/>
    </location>
</feature>
<protein>
    <submittedName>
        <fullName evidence="4">Reverse transcriptase domain-containing protein</fullName>
    </submittedName>
</protein>
<feature type="compositionally biased region" description="Basic and acidic residues" evidence="2">
    <location>
        <begin position="211"/>
        <end position="220"/>
    </location>
</feature>
<feature type="coiled-coil region" evidence="1">
    <location>
        <begin position="52"/>
        <end position="79"/>
    </location>
</feature>
<dbReference type="EMBL" id="CAMXCT030001671">
    <property type="protein sequence ID" value="CAL4779429.1"/>
    <property type="molecule type" value="Genomic_DNA"/>
</dbReference>
<feature type="region of interest" description="Disordered" evidence="2">
    <location>
        <begin position="1"/>
        <end position="50"/>
    </location>
</feature>
<evidence type="ECO:0000256" key="2">
    <source>
        <dbReference type="SAM" id="MobiDB-lite"/>
    </source>
</evidence>
<feature type="compositionally biased region" description="Low complexity" evidence="2">
    <location>
        <begin position="243"/>
        <end position="259"/>
    </location>
</feature>
<dbReference type="Proteomes" id="UP001152797">
    <property type="component" value="Unassembled WGS sequence"/>
</dbReference>
<name>A0A9P1CGZ7_9DINO</name>
<reference evidence="4 5" key="2">
    <citation type="submission" date="2024-05" db="EMBL/GenBank/DDBJ databases">
        <authorList>
            <person name="Chen Y."/>
            <person name="Shah S."/>
            <person name="Dougan E. K."/>
            <person name="Thang M."/>
            <person name="Chan C."/>
        </authorList>
    </citation>
    <scope>NUCLEOTIDE SEQUENCE [LARGE SCALE GENOMIC DNA]</scope>
</reference>
<comment type="caution">
    <text evidence="3">The sequence shown here is derived from an EMBL/GenBank/DDBJ whole genome shotgun (WGS) entry which is preliminary data.</text>
</comment>
<dbReference type="OrthoDB" id="10565717at2759"/>
<keyword evidence="5" id="KW-1185">Reference proteome</keyword>
<proteinExistence type="predicted"/>
<keyword evidence="4" id="KW-0808">Transferase</keyword>
<feature type="compositionally biased region" description="Basic and acidic residues" evidence="2">
    <location>
        <begin position="14"/>
        <end position="37"/>
    </location>
</feature>
<sequence>MPLSFDDFAGSMDEGARSRSADRANRRNDLPDQDMRDAGQNQQDSSQADLIVRSFTDKIEKLQRAMKRQEKQQKVTKEYVQTLQESTSFEKFMASAHQPEDEHVKALQSLGLTLPPGLSNTSQVRKDQALKLYLAMVNKIAEKKVDSDKAAERELKEQAKLREAIRAKDPKDHFESAVKQALSNIAKKQVDPRVDYTKAAASRCNPAECIDWNKKAESKRRFTKSQLAARKAQGSKGKGKTDGAGQSSQQNQAQPPTHSSKSKGKGKHQQPQQQQQQQQPAQHKGKGKGSKGGKHAGKGGSYGPSQVFHNLGPTSDKPRKHKGGKPGGKGGKP</sequence>
<dbReference type="GO" id="GO:0003964">
    <property type="term" value="F:RNA-directed DNA polymerase activity"/>
    <property type="evidence" value="ECO:0007669"/>
    <property type="project" value="UniProtKB-KW"/>
</dbReference>
<dbReference type="AlphaFoldDB" id="A0A9P1CGZ7"/>
<gene>
    <name evidence="3" type="ORF">C1SCF055_LOCUS18970</name>
</gene>
<evidence type="ECO:0000313" key="3">
    <source>
        <dbReference type="EMBL" id="CAI3992117.1"/>
    </source>
</evidence>
<keyword evidence="4" id="KW-0548">Nucleotidyltransferase</keyword>
<keyword evidence="4" id="KW-0695">RNA-directed DNA polymerase</keyword>